<reference evidence="1" key="2">
    <citation type="submission" date="2018-07" db="EMBL/GenBank/DDBJ databases">
        <authorList>
            <consortium name="NCBI Pathogen Detection Project"/>
        </authorList>
    </citation>
    <scope>NUCLEOTIDE SEQUENCE</scope>
    <source>
        <strain evidence="1">M152</strain>
    </source>
</reference>
<protein>
    <submittedName>
        <fullName evidence="1">Uncharacterized protein</fullName>
    </submittedName>
</protein>
<proteinExistence type="predicted"/>
<comment type="caution">
    <text evidence="1">The sequence shown here is derived from an EMBL/GenBank/DDBJ whole genome shotgun (WGS) entry which is preliminary data.</text>
</comment>
<reference evidence="1" key="1">
    <citation type="journal article" date="2018" name="Genome Biol.">
        <title>SKESA: strategic k-mer extension for scrupulous assemblies.</title>
        <authorList>
            <person name="Souvorov A."/>
            <person name="Agarwala R."/>
            <person name="Lipman D.J."/>
        </authorList>
    </citation>
    <scope>NUCLEOTIDE SEQUENCE</scope>
    <source>
        <strain evidence="1">M152</strain>
    </source>
</reference>
<evidence type="ECO:0000313" key="1">
    <source>
        <dbReference type="EMBL" id="HAE4780473.1"/>
    </source>
</evidence>
<name>A0A731UW97_SALET</name>
<accession>A0A731UW97</accession>
<dbReference type="EMBL" id="DAASBC010000024">
    <property type="protein sequence ID" value="HAE4780473.1"/>
    <property type="molecule type" value="Genomic_DNA"/>
</dbReference>
<dbReference type="AlphaFoldDB" id="A0A731UW97"/>
<gene>
    <name evidence="1" type="ORF">G4H16_004176</name>
</gene>
<organism evidence="1">
    <name type="scientific">Salmonella enterica subsp. enterica serovar London</name>
    <dbReference type="NCBI Taxonomy" id="149390"/>
    <lineage>
        <taxon>Bacteria</taxon>
        <taxon>Pseudomonadati</taxon>
        <taxon>Pseudomonadota</taxon>
        <taxon>Gammaproteobacteria</taxon>
        <taxon>Enterobacterales</taxon>
        <taxon>Enterobacteriaceae</taxon>
        <taxon>Salmonella</taxon>
    </lineage>
</organism>
<sequence length="55" mass="6251">MRKLLPLTAKTPEAIPTSKTAAFRLPFFYSISDATEMISLQRIQSNMACFQPFLK</sequence>